<evidence type="ECO:0000313" key="1">
    <source>
        <dbReference type="EMBL" id="MPM64447.1"/>
    </source>
</evidence>
<proteinExistence type="predicted"/>
<protein>
    <recommendedName>
        <fullName evidence="2">Integrase catalytic domain-containing protein</fullName>
    </recommendedName>
</protein>
<reference evidence="1" key="1">
    <citation type="submission" date="2019-08" db="EMBL/GenBank/DDBJ databases">
        <authorList>
            <person name="Kucharzyk K."/>
            <person name="Murdoch R.W."/>
            <person name="Higgins S."/>
            <person name="Loffler F."/>
        </authorList>
    </citation>
    <scope>NUCLEOTIDE SEQUENCE</scope>
</reference>
<sequence length="145" mass="17123">MQFLSVLENPDKMTLEQLNMLWARYVDEYNNRPHSALKDPRTGRQLSPLERYKQDMRTYRYAPKQMPRYFRYSEKRLVSQARTISFNNKYYQVPIGHAGKKLEIRFFSKDGEIEAFEGEKSLGVLSEVDLHANCRGRRRPEGGGK</sequence>
<evidence type="ECO:0008006" key="2">
    <source>
        <dbReference type="Google" id="ProtNLM"/>
    </source>
</evidence>
<dbReference type="AlphaFoldDB" id="A0A645BGH6"/>
<dbReference type="EMBL" id="VSSQ01019959">
    <property type="protein sequence ID" value="MPM64447.1"/>
    <property type="molecule type" value="Genomic_DNA"/>
</dbReference>
<name>A0A645BGH6_9ZZZZ</name>
<organism evidence="1">
    <name type="scientific">bioreactor metagenome</name>
    <dbReference type="NCBI Taxonomy" id="1076179"/>
    <lineage>
        <taxon>unclassified sequences</taxon>
        <taxon>metagenomes</taxon>
        <taxon>ecological metagenomes</taxon>
    </lineage>
</organism>
<accession>A0A645BGH6</accession>
<comment type="caution">
    <text evidence="1">The sequence shown here is derived from an EMBL/GenBank/DDBJ whole genome shotgun (WGS) entry which is preliminary data.</text>
</comment>
<gene>
    <name evidence="1" type="ORF">SDC9_111333</name>
</gene>